<comment type="caution">
    <text evidence="2">The sequence shown here is derived from an EMBL/GenBank/DDBJ whole genome shotgun (WGS) entry which is preliminary data.</text>
</comment>
<dbReference type="Proteomes" id="UP000705230">
    <property type="component" value="Unassembled WGS sequence"/>
</dbReference>
<sequence>MSDKLSLEGLIFQATKVDVSNNILTLTLNRPEKKNALNNVMMNEINYALAYAKQERDVRVVVIAAEGDIFCAGADLRREKSESNVPVLEDANDISLALRHLYKPVICKIQGSVLAGALLMVTNSTHAIAIKEAKFSAPEIKRGLWPFMVMAGLFRVMPKRAGLDFIMRGQPIDADKAEQWGLINESVNSQDLDNKVDNLATELASLAPGTMQFGLEAFEKQDAMSFDSALPYLQEQIAKCFEGEDAKEGISAFLEKREPDWDKVNKE</sequence>
<dbReference type="InterPro" id="IPR051683">
    <property type="entry name" value="Enoyl-CoA_Hydratase/Isomerase"/>
</dbReference>
<dbReference type="CDD" id="cd06558">
    <property type="entry name" value="crotonase-like"/>
    <property type="match status" value="1"/>
</dbReference>
<dbReference type="InterPro" id="IPR001753">
    <property type="entry name" value="Enoyl-CoA_hydra/iso"/>
</dbReference>
<dbReference type="EMBL" id="JADHSG010000008">
    <property type="protein sequence ID" value="MBL6903611.1"/>
    <property type="molecule type" value="Genomic_DNA"/>
</dbReference>
<dbReference type="Gene3D" id="3.90.226.10">
    <property type="entry name" value="2-enoyl-CoA Hydratase, Chain A, domain 1"/>
    <property type="match status" value="1"/>
</dbReference>
<dbReference type="SUPFAM" id="SSF52096">
    <property type="entry name" value="ClpP/crotonase"/>
    <property type="match status" value="1"/>
</dbReference>
<proteinExistence type="inferred from homology"/>
<gene>
    <name evidence="2" type="ORF">ISR29_05355</name>
</gene>
<dbReference type="AlphaFoldDB" id="A0A937SHD8"/>
<organism evidence="2 3">
    <name type="scientific">SAR86 cluster bacterium</name>
    <dbReference type="NCBI Taxonomy" id="2030880"/>
    <lineage>
        <taxon>Bacteria</taxon>
        <taxon>Pseudomonadati</taxon>
        <taxon>Pseudomonadota</taxon>
        <taxon>Gammaproteobacteria</taxon>
        <taxon>SAR86 cluster</taxon>
    </lineage>
</organism>
<evidence type="ECO:0000313" key="3">
    <source>
        <dbReference type="Proteomes" id="UP000705230"/>
    </source>
</evidence>
<accession>A0A937SHD8</accession>
<evidence type="ECO:0000313" key="2">
    <source>
        <dbReference type="EMBL" id="MBL6903611.1"/>
    </source>
</evidence>
<dbReference type="PANTHER" id="PTHR42964">
    <property type="entry name" value="ENOYL-COA HYDRATASE"/>
    <property type="match status" value="1"/>
</dbReference>
<evidence type="ECO:0000256" key="1">
    <source>
        <dbReference type="ARBA" id="ARBA00005254"/>
    </source>
</evidence>
<dbReference type="GO" id="GO:0003824">
    <property type="term" value="F:catalytic activity"/>
    <property type="evidence" value="ECO:0007669"/>
    <property type="project" value="UniProtKB-ARBA"/>
</dbReference>
<protein>
    <submittedName>
        <fullName evidence="2">Enoyl-CoA hydratase/isomerase family protein</fullName>
    </submittedName>
</protein>
<dbReference type="PANTHER" id="PTHR42964:SF1">
    <property type="entry name" value="POLYKETIDE BIOSYNTHESIS ENOYL-COA HYDRATASE PKSH-RELATED"/>
    <property type="match status" value="1"/>
</dbReference>
<comment type="similarity">
    <text evidence="1">Belongs to the enoyl-CoA hydratase/isomerase family.</text>
</comment>
<name>A0A937SHD8_9GAMM</name>
<reference evidence="2" key="1">
    <citation type="submission" date="2020-10" db="EMBL/GenBank/DDBJ databases">
        <title>Microbiome of the Black Sea water column analyzed by genome centric metagenomics.</title>
        <authorList>
            <person name="Cabello-Yeves P.J."/>
            <person name="Callieri C."/>
            <person name="Picazo A."/>
            <person name="Mehrshad M."/>
            <person name="Haro-Moreno J.M."/>
            <person name="Roda-Garcia J."/>
            <person name="Dzembekova N."/>
            <person name="Slabakova V."/>
            <person name="Slabakova N."/>
            <person name="Moncheva S."/>
            <person name="Rodriguez-Valera F."/>
        </authorList>
    </citation>
    <scope>NUCLEOTIDE SEQUENCE</scope>
    <source>
        <strain evidence="2">BS30m-G43</strain>
    </source>
</reference>
<dbReference type="Pfam" id="PF00378">
    <property type="entry name" value="ECH_1"/>
    <property type="match status" value="1"/>
</dbReference>
<dbReference type="InterPro" id="IPR029045">
    <property type="entry name" value="ClpP/crotonase-like_dom_sf"/>
</dbReference>